<evidence type="ECO:0000313" key="2">
    <source>
        <dbReference type="EMBL" id="BBD96204.1"/>
    </source>
</evidence>
<keyword evidence="1" id="KW-0732">Signal</keyword>
<protein>
    <submittedName>
        <fullName evidence="2">Uncharacterized protein</fullName>
    </submittedName>
</protein>
<sequence length="307" mass="34696">MLNYKYIFIGLLAASINLTSAKLNKGSEPTFTKASDEELTEVMKLEKQKITTYFDEATRLLDKLVKEYKTIVDKIGDTENKTTAANEEKLLKEAVEKLKVDTKVSTKSAWTTEEYKKYITEYEAALPKLYEHVAKVKKLVVEACNTKGDTATKLEYDVRNVKESSELVYGLVKYVLDISKKRLEEVDGDEKDKEGKEYLKEVEDKLTNIKVKSDLINNIVLYNEETLKTAKESYGELKTLVEQSGANATKLFELAKKSMKAKSKEATMTFFEKHASGFLKNTSSALLNVVSTHIVLVTLALFTMSNL</sequence>
<feature type="signal peptide" evidence="1">
    <location>
        <begin position="1"/>
        <end position="21"/>
    </location>
</feature>
<name>A0A2Z6E9G8_BABRO</name>
<accession>A0A2Z6E9G8</accession>
<feature type="chain" id="PRO_5016240066" evidence="1">
    <location>
        <begin position="22"/>
        <end position="307"/>
    </location>
</feature>
<organism evidence="2">
    <name type="scientific">Babesia rodhaini</name>
    <dbReference type="NCBI Taxonomy" id="5870"/>
    <lineage>
        <taxon>Eukaryota</taxon>
        <taxon>Sar</taxon>
        <taxon>Alveolata</taxon>
        <taxon>Apicomplexa</taxon>
        <taxon>Aconoidasida</taxon>
        <taxon>Piroplasmida</taxon>
        <taxon>Babesiidae</taxon>
        <taxon>Babesia</taxon>
    </lineage>
</organism>
<proteinExistence type="predicted"/>
<reference evidence="2" key="1">
    <citation type="submission" date="2005-10" db="EMBL/GenBank/DDBJ databases">
        <title>Five tandemly arrayed merozoite surface protein genes in the Australian strain of Babesia rodhaini.</title>
        <authorList>
            <person name="Kawabuchi T."/>
            <person name="Tsuji M."/>
            <person name="Qing W."/>
            <person name="Ishihara C."/>
        </authorList>
    </citation>
    <scope>NUCLEOTIDE SEQUENCE</scope>
    <source>
        <strain evidence="2">Australia</strain>
    </source>
</reference>
<dbReference type="AlphaFoldDB" id="A0A2Z6E9G8"/>
<gene>
    <name evidence="2" type="primary">orf-1</name>
</gene>
<dbReference type="EMBL" id="AB238216">
    <property type="protein sequence ID" value="BBD96204.1"/>
    <property type="molecule type" value="Genomic_DNA"/>
</dbReference>
<evidence type="ECO:0000256" key="1">
    <source>
        <dbReference type="SAM" id="SignalP"/>
    </source>
</evidence>